<dbReference type="RefSeq" id="WP_165141343.1">
    <property type="nucleotide sequence ID" value="NZ_JAALLT010000003.1"/>
</dbReference>
<dbReference type="AlphaFoldDB" id="A0A6M1T3X0"/>
<evidence type="ECO:0000313" key="3">
    <source>
        <dbReference type="Proteomes" id="UP000473278"/>
    </source>
</evidence>
<dbReference type="SUPFAM" id="SSF53448">
    <property type="entry name" value="Nucleotide-diphospho-sugar transferases"/>
    <property type="match status" value="1"/>
</dbReference>
<dbReference type="InterPro" id="IPR005835">
    <property type="entry name" value="NTP_transferase_dom"/>
</dbReference>
<reference evidence="2 3" key="1">
    <citation type="submission" date="2020-02" db="EMBL/GenBank/DDBJ databases">
        <title>Balneolaceae bacterium YR4-1, complete genome.</title>
        <authorList>
            <person name="Li Y."/>
            <person name="Wu S."/>
        </authorList>
    </citation>
    <scope>NUCLEOTIDE SEQUENCE [LARGE SCALE GENOMIC DNA]</scope>
    <source>
        <strain evidence="2 3">YR4-1</strain>
    </source>
</reference>
<dbReference type="PANTHER" id="PTHR47183">
    <property type="entry name" value="GLUCOSE-1-PHOSPHATE CYTIDYLYLTRANSFERASE-RELATED"/>
    <property type="match status" value="1"/>
</dbReference>
<dbReference type="Gene3D" id="3.90.550.10">
    <property type="entry name" value="Spore Coat Polysaccharide Biosynthesis Protein SpsA, Chain A"/>
    <property type="match status" value="1"/>
</dbReference>
<dbReference type="EMBL" id="JAALLT010000003">
    <property type="protein sequence ID" value="NGP76685.1"/>
    <property type="molecule type" value="Genomic_DNA"/>
</dbReference>
<dbReference type="InterPro" id="IPR013446">
    <property type="entry name" value="G1P_cyt_trans-like"/>
</dbReference>
<evidence type="ECO:0000259" key="1">
    <source>
        <dbReference type="Pfam" id="PF00483"/>
    </source>
</evidence>
<keyword evidence="2" id="KW-0808">Transferase</keyword>
<feature type="domain" description="Nucleotidyl transferase" evidence="1">
    <location>
        <begin position="3"/>
        <end position="230"/>
    </location>
</feature>
<name>A0A6M1T3X0_9BACT</name>
<evidence type="ECO:0000313" key="2">
    <source>
        <dbReference type="EMBL" id="NGP76685.1"/>
    </source>
</evidence>
<sequence>MKVVLFCGGLGTRMRDYSEKVPKPMVKVGYRPLLWNVMKYYAHFGHKDFILCLGYKGDYIKRYFVEYDEYTSNNFILNDGGRKIKLLNSDLDDWNITFVDTGMTSNIGERLMKVRSYLDGDDVFLANYTDGLTDLPLNKMIKEFHNVDKIGSFMAYQPTQSFHVVNLGDDGKVNSISPIGDSGLRVNTGYFIFKKEIFDYMKKGEELVVEPFQRLIKANQLHGYKYDGFWTALDTFKDKQLIDDLYAEGKTPWKVWKDNGD</sequence>
<dbReference type="GO" id="GO:0047343">
    <property type="term" value="F:glucose-1-phosphate cytidylyltransferase activity"/>
    <property type="evidence" value="ECO:0007669"/>
    <property type="project" value="InterPro"/>
</dbReference>
<dbReference type="InterPro" id="IPR029044">
    <property type="entry name" value="Nucleotide-diphossugar_trans"/>
</dbReference>
<proteinExistence type="predicted"/>
<organism evidence="2 3">
    <name type="scientific">Halalkalibaculum roseum</name>
    <dbReference type="NCBI Taxonomy" id="2709311"/>
    <lineage>
        <taxon>Bacteria</taxon>
        <taxon>Pseudomonadati</taxon>
        <taxon>Balneolota</taxon>
        <taxon>Balneolia</taxon>
        <taxon>Balneolales</taxon>
        <taxon>Balneolaceae</taxon>
        <taxon>Halalkalibaculum</taxon>
    </lineage>
</organism>
<keyword evidence="3" id="KW-1185">Reference proteome</keyword>
<protein>
    <submittedName>
        <fullName evidence="2">Glucose-1-phosphate cytidylyltransferase</fullName>
    </submittedName>
</protein>
<comment type="caution">
    <text evidence="2">The sequence shown here is derived from an EMBL/GenBank/DDBJ whole genome shotgun (WGS) entry which is preliminary data.</text>
</comment>
<keyword evidence="2" id="KW-0548">Nucleotidyltransferase</keyword>
<accession>A0A6M1T3X0</accession>
<gene>
    <name evidence="2" type="ORF">G3570_08575</name>
</gene>
<dbReference type="Pfam" id="PF00483">
    <property type="entry name" value="NTP_transferase"/>
    <property type="match status" value="1"/>
</dbReference>
<dbReference type="Proteomes" id="UP000473278">
    <property type="component" value="Unassembled WGS sequence"/>
</dbReference>
<dbReference type="PANTHER" id="PTHR47183:SF3">
    <property type="entry name" value="TRANSFERASE"/>
    <property type="match status" value="1"/>
</dbReference>